<dbReference type="PANTHER" id="PTHR33747:SF1">
    <property type="entry name" value="ADENYLATE CYCLASE-ASSOCIATED CAP C-TERMINAL DOMAIN-CONTAINING PROTEIN"/>
    <property type="match status" value="1"/>
</dbReference>
<comment type="similarity">
    <text evidence="1">Belongs to the UPF0225 family.</text>
</comment>
<sequence length="129" mass="14678">MKPGSLMCPCGSGDVYSGCCGRWHQNESPAPDAASLMRSRYSAFVMDELDYLMTTWHPSTRPAELAPNPPDLKWLGLQVRRHEQDGEAHAIVEFVARYRQAGRATRLHEISRFECIDGRWYYVDGEFPA</sequence>
<organism evidence="3 4">
    <name type="scientific">Bordetella holmesii CDC-H585-BH</name>
    <dbReference type="NCBI Taxonomy" id="1331206"/>
    <lineage>
        <taxon>Bacteria</taxon>
        <taxon>Pseudomonadati</taxon>
        <taxon>Pseudomonadota</taxon>
        <taxon>Betaproteobacteria</taxon>
        <taxon>Burkholderiales</taxon>
        <taxon>Alcaligenaceae</taxon>
        <taxon>Bordetella</taxon>
    </lineage>
</organism>
<dbReference type="InterPro" id="IPR048469">
    <property type="entry name" value="YchJ-like_M"/>
</dbReference>
<dbReference type="RefSeq" id="WP_005016047.1">
    <property type="nucleotide sequence ID" value="NZ_JFZZ01000010.1"/>
</dbReference>
<feature type="domain" description="YchJ-like middle NTF2-like" evidence="2">
    <location>
        <begin position="33"/>
        <end position="125"/>
    </location>
</feature>
<name>A0A158M8J9_9BORD</name>
<dbReference type="EMBL" id="JFZZ01000010">
    <property type="protein sequence ID" value="KAK99407.1"/>
    <property type="molecule type" value="Genomic_DNA"/>
</dbReference>
<evidence type="ECO:0000259" key="2">
    <source>
        <dbReference type="Pfam" id="PF17775"/>
    </source>
</evidence>
<evidence type="ECO:0000256" key="1">
    <source>
        <dbReference type="HAMAP-Rule" id="MF_00612"/>
    </source>
</evidence>
<dbReference type="SUPFAM" id="SSF54427">
    <property type="entry name" value="NTF2-like"/>
    <property type="match status" value="1"/>
</dbReference>
<protein>
    <recommendedName>
        <fullName evidence="1">UPF0225 protein L497_2456</fullName>
    </recommendedName>
</protein>
<gene>
    <name evidence="3" type="ORF">L497_2456</name>
</gene>
<accession>A0A158M8J9</accession>
<comment type="caution">
    <text evidence="3">The sequence shown here is derived from an EMBL/GenBank/DDBJ whole genome shotgun (WGS) entry which is preliminary data.</text>
</comment>
<dbReference type="PANTHER" id="PTHR33747">
    <property type="entry name" value="UPF0225 PROTEIN SCO1677"/>
    <property type="match status" value="1"/>
</dbReference>
<proteinExistence type="inferred from homology"/>
<dbReference type="Gene3D" id="3.10.450.50">
    <property type="match status" value="1"/>
</dbReference>
<evidence type="ECO:0000313" key="3">
    <source>
        <dbReference type="EMBL" id="KAK99407.1"/>
    </source>
</evidence>
<dbReference type="STRING" id="35814.BBB42_15285"/>
<evidence type="ECO:0000313" key="4">
    <source>
        <dbReference type="Proteomes" id="UP000026682"/>
    </source>
</evidence>
<dbReference type="InterPro" id="IPR032710">
    <property type="entry name" value="NTF2-like_dom_sf"/>
</dbReference>
<dbReference type="HAMAP" id="MF_00612">
    <property type="entry name" value="UPF0225"/>
    <property type="match status" value="1"/>
</dbReference>
<dbReference type="GeneID" id="93118809"/>
<dbReference type="Pfam" id="PF17775">
    <property type="entry name" value="YchJ_M-like"/>
    <property type="match status" value="1"/>
</dbReference>
<dbReference type="InterPro" id="IPR023006">
    <property type="entry name" value="YchJ-like"/>
</dbReference>
<dbReference type="Proteomes" id="UP000026682">
    <property type="component" value="Unassembled WGS sequence"/>
</dbReference>
<reference evidence="3 4" key="1">
    <citation type="submission" date="2014-03" db="EMBL/GenBank/DDBJ databases">
        <title>Genome sequence of Bordetella holmseii.</title>
        <authorList>
            <person name="Harvill E."/>
            <person name="Goodfield L.L."/>
            <person name="Ivanov Y."/>
            <person name="Meyer J.A."/>
            <person name="Newth C."/>
            <person name="Cassiday P."/>
            <person name="Tondella M.L."/>
            <person name="Liao P."/>
            <person name="Zimmerman J."/>
            <person name="Meert K."/>
            <person name="Wessel D."/>
            <person name="Berger J."/>
            <person name="Dean J.M."/>
            <person name="Holubkov R."/>
            <person name="Burr J."/>
            <person name="Liu T."/>
            <person name="Brinkac L.M."/>
            <person name="Sanka R."/>
            <person name="Kim M."/>
            <person name="Losada L."/>
        </authorList>
    </citation>
    <scope>NUCLEOTIDE SEQUENCE [LARGE SCALE GENOMIC DNA]</scope>
    <source>
        <strain evidence="3 4">CDC-H585-BH</strain>
    </source>
</reference>
<dbReference type="PATRIC" id="fig|1331206.3.peg.269"/>
<dbReference type="AlphaFoldDB" id="A0A158M8J9"/>